<evidence type="ECO:0000256" key="2">
    <source>
        <dbReference type="ARBA" id="ARBA00004245"/>
    </source>
</evidence>
<protein>
    <submittedName>
        <fullName evidence="10">RabGAP/TBC</fullName>
    </submittedName>
</protein>
<dbReference type="PANTHER" id="PTHR19853:SF1">
    <property type="entry name" value="TBC1 DOMAIN FAMILY MEMBER 31"/>
    <property type="match status" value="1"/>
</dbReference>
<name>A0A1Y1YFN3_9FUNG</name>
<evidence type="ECO:0000256" key="3">
    <source>
        <dbReference type="ARBA" id="ARBA00022490"/>
    </source>
</evidence>
<comment type="caution">
    <text evidence="10">The sequence shown here is derived from an EMBL/GenBank/DDBJ whole genome shotgun (WGS) entry which is preliminary data.</text>
</comment>
<evidence type="ECO:0000256" key="8">
    <source>
        <dbReference type="ARBA" id="ARBA00023273"/>
    </source>
</evidence>
<gene>
    <name evidence="10" type="ORF">LY90DRAFT_520201</name>
</gene>
<dbReference type="Pfam" id="PF00566">
    <property type="entry name" value="RabGAP-TBC"/>
    <property type="match status" value="1"/>
</dbReference>
<keyword evidence="6" id="KW-0175">Coiled coil</keyword>
<dbReference type="InterPro" id="IPR035969">
    <property type="entry name" value="Rab-GAP_TBC_sf"/>
</dbReference>
<keyword evidence="11" id="KW-1185">Reference proteome</keyword>
<comment type="subcellular location">
    <subcellularLocation>
        <location evidence="1">Cell projection</location>
        <location evidence="1">Cilium</location>
    </subcellularLocation>
    <subcellularLocation>
        <location evidence="2">Cytoplasm</location>
        <location evidence="2">Cytoskeleton</location>
    </subcellularLocation>
</comment>
<evidence type="ECO:0000256" key="4">
    <source>
        <dbReference type="ARBA" id="ARBA00022574"/>
    </source>
</evidence>
<dbReference type="GO" id="GO:0060271">
    <property type="term" value="P:cilium assembly"/>
    <property type="evidence" value="ECO:0007669"/>
    <property type="project" value="TreeGrafter"/>
</dbReference>
<dbReference type="InterPro" id="IPR000195">
    <property type="entry name" value="Rab-GAP-TBC_dom"/>
</dbReference>
<dbReference type="SUPFAM" id="SSF47923">
    <property type="entry name" value="Ypt/Rab-GAP domain of gyp1p"/>
    <property type="match status" value="1"/>
</dbReference>
<proteinExistence type="predicted"/>
<dbReference type="PANTHER" id="PTHR19853">
    <property type="entry name" value="WD REPEAT CONTAINING PROTEIN 3 WDR3"/>
    <property type="match status" value="1"/>
</dbReference>
<evidence type="ECO:0000256" key="6">
    <source>
        <dbReference type="ARBA" id="ARBA00023054"/>
    </source>
</evidence>
<dbReference type="InterPro" id="IPR051570">
    <property type="entry name" value="TBC1_cilium_biogenesis"/>
</dbReference>
<dbReference type="OrthoDB" id="5578278at2759"/>
<keyword evidence="8" id="KW-0966">Cell projection</keyword>
<evidence type="ECO:0000313" key="10">
    <source>
        <dbReference type="EMBL" id="ORX96516.1"/>
    </source>
</evidence>
<evidence type="ECO:0000256" key="7">
    <source>
        <dbReference type="ARBA" id="ARBA00023212"/>
    </source>
</evidence>
<feature type="domain" description="Rab-GAP TBC" evidence="9">
    <location>
        <begin position="1"/>
        <end position="120"/>
    </location>
</feature>
<evidence type="ECO:0000313" key="11">
    <source>
        <dbReference type="Proteomes" id="UP000193920"/>
    </source>
</evidence>
<keyword evidence="3" id="KW-0963">Cytoplasm</keyword>
<evidence type="ECO:0000259" key="9">
    <source>
        <dbReference type="PROSITE" id="PS50086"/>
    </source>
</evidence>
<dbReference type="EMBL" id="MCOG01000620">
    <property type="protein sequence ID" value="ORX96516.1"/>
    <property type="molecule type" value="Genomic_DNA"/>
</dbReference>
<sequence length="364" mass="44295">IISMLYYWSPIFENIDYLPNMIFPFAKIYENDPFSCFEVLLTVLTNYCQKWWEFYPNPPVNCLNIIESLLYFHDKDLYDHFVKYNITSQFYGWELISNLFSDILSKDEWLCLWDNILTRRDTSYLYYFSIAYLKYFKQSILRITDIDEFMYFLHKENPCQISKLIKLTYIIKKYTPEELKFKNILKPYYSLDSHSNYPIFNEYPKYIMNSSNLKEKIRTEDEEDIKKIIISEELRRISEELKKDYRQMKLNKWKMNNIVSKWWESMIENEDQYLSLKQRSNYFESNAQTQEQYANLISKIITNNQAKIYENIKIENINNIKYDNNTTYKEWESSMNDLNQMKTGDQEMNTKQIEKTLNNGGLNN</sequence>
<dbReference type="STRING" id="1754190.A0A1Y1YFN3"/>
<evidence type="ECO:0000256" key="5">
    <source>
        <dbReference type="ARBA" id="ARBA00022737"/>
    </source>
</evidence>
<organism evidence="10 11">
    <name type="scientific">Neocallimastix californiae</name>
    <dbReference type="NCBI Taxonomy" id="1754190"/>
    <lineage>
        <taxon>Eukaryota</taxon>
        <taxon>Fungi</taxon>
        <taxon>Fungi incertae sedis</taxon>
        <taxon>Chytridiomycota</taxon>
        <taxon>Chytridiomycota incertae sedis</taxon>
        <taxon>Neocallimastigomycetes</taxon>
        <taxon>Neocallimastigales</taxon>
        <taxon>Neocallimastigaceae</taxon>
        <taxon>Neocallimastix</taxon>
    </lineage>
</organism>
<dbReference type="GO" id="GO:0036064">
    <property type="term" value="C:ciliary basal body"/>
    <property type="evidence" value="ECO:0007669"/>
    <property type="project" value="TreeGrafter"/>
</dbReference>
<keyword evidence="5" id="KW-0677">Repeat</keyword>
<dbReference type="Proteomes" id="UP000193920">
    <property type="component" value="Unassembled WGS sequence"/>
</dbReference>
<dbReference type="PROSITE" id="PS50086">
    <property type="entry name" value="TBC_RABGAP"/>
    <property type="match status" value="1"/>
</dbReference>
<accession>A0A1Y1YFN3</accession>
<dbReference type="AlphaFoldDB" id="A0A1Y1YFN3"/>
<keyword evidence="7" id="KW-0206">Cytoskeleton</keyword>
<reference evidence="10 11" key="1">
    <citation type="submission" date="2016-08" db="EMBL/GenBank/DDBJ databases">
        <title>A Parts List for Fungal Cellulosomes Revealed by Comparative Genomics.</title>
        <authorList>
            <consortium name="DOE Joint Genome Institute"/>
            <person name="Haitjema C.H."/>
            <person name="Gilmore S.P."/>
            <person name="Henske J.K."/>
            <person name="Solomon K.V."/>
            <person name="De Groot R."/>
            <person name="Kuo A."/>
            <person name="Mondo S.J."/>
            <person name="Salamov A.A."/>
            <person name="Labutti K."/>
            <person name="Zhao Z."/>
            <person name="Chiniquy J."/>
            <person name="Barry K."/>
            <person name="Brewer H.M."/>
            <person name="Purvine S.O."/>
            <person name="Wright A.T."/>
            <person name="Boxma B."/>
            <person name="Van Alen T."/>
            <person name="Hackstein J.H."/>
            <person name="Baker S.E."/>
            <person name="Grigoriev I.V."/>
            <person name="O'Malley M.A."/>
        </authorList>
    </citation>
    <scope>NUCLEOTIDE SEQUENCE [LARGE SCALE GENOMIC DNA]</scope>
    <source>
        <strain evidence="10 11">G1</strain>
    </source>
</reference>
<keyword evidence="4" id="KW-0853">WD repeat</keyword>
<evidence type="ECO:0000256" key="1">
    <source>
        <dbReference type="ARBA" id="ARBA00004138"/>
    </source>
</evidence>
<dbReference type="Gene3D" id="1.10.472.80">
    <property type="entry name" value="Ypt/Rab-GAP domain of gyp1p, domain 3"/>
    <property type="match status" value="1"/>
</dbReference>
<feature type="non-terminal residue" evidence="10">
    <location>
        <position position="1"/>
    </location>
</feature>